<evidence type="ECO:0000313" key="3">
    <source>
        <dbReference type="EMBL" id="VAX30668.1"/>
    </source>
</evidence>
<sequence length="237" mass="25986">MNPVCLVTGGAKRLGRAMALMLANAGYDIALHYHASEKSAYEIKSEIKALGRRCFCVQGDLRDPQFYTRCIETVTQTLGTISLLINNASIFEKICFKDSKQKTFDDYFALHLRAPLFLAQAYALNAKSGAIINMLDSGVDVYAEDAFIYTLSKKSLKDLTLLLAKTLAPGIRVNGICPGPILAPEGEGDAYLSAISEKTPMKRPGTVEDILNAVQYLMQSKYINGEILYVDGGQRLT</sequence>
<accession>A0A3B1D3W1</accession>
<dbReference type="SUPFAM" id="SSF51735">
    <property type="entry name" value="NAD(P)-binding Rossmann-fold domains"/>
    <property type="match status" value="1"/>
</dbReference>
<dbReference type="AlphaFoldDB" id="A0A3B1D3W1"/>
<dbReference type="PRINTS" id="PR00080">
    <property type="entry name" value="SDRFAMILY"/>
</dbReference>
<dbReference type="EMBL" id="UOGF01000061">
    <property type="protein sequence ID" value="VAX30668.1"/>
    <property type="molecule type" value="Genomic_DNA"/>
</dbReference>
<dbReference type="PRINTS" id="PR00081">
    <property type="entry name" value="GDHRDH"/>
</dbReference>
<dbReference type="PANTHER" id="PTHR43639:SF1">
    <property type="entry name" value="SHORT-CHAIN DEHYDROGENASE_REDUCTASE FAMILY PROTEIN"/>
    <property type="match status" value="1"/>
</dbReference>
<keyword evidence="2" id="KW-0560">Oxidoreductase</keyword>
<comment type="similarity">
    <text evidence="1">Belongs to the short-chain dehydrogenases/reductases (SDR) family.</text>
</comment>
<organism evidence="3">
    <name type="scientific">hydrothermal vent metagenome</name>
    <dbReference type="NCBI Taxonomy" id="652676"/>
    <lineage>
        <taxon>unclassified sequences</taxon>
        <taxon>metagenomes</taxon>
        <taxon>ecological metagenomes</taxon>
    </lineage>
</organism>
<dbReference type="GO" id="GO:0016491">
    <property type="term" value="F:oxidoreductase activity"/>
    <property type="evidence" value="ECO:0007669"/>
    <property type="project" value="UniProtKB-KW"/>
</dbReference>
<dbReference type="InterPro" id="IPR002347">
    <property type="entry name" value="SDR_fam"/>
</dbReference>
<name>A0A3B1D3W1_9ZZZZ</name>
<proteinExistence type="inferred from homology"/>
<evidence type="ECO:0000256" key="1">
    <source>
        <dbReference type="ARBA" id="ARBA00006484"/>
    </source>
</evidence>
<dbReference type="Pfam" id="PF13561">
    <property type="entry name" value="adh_short_C2"/>
    <property type="match status" value="1"/>
</dbReference>
<reference evidence="3" key="1">
    <citation type="submission" date="2018-06" db="EMBL/GenBank/DDBJ databases">
        <authorList>
            <person name="Zhirakovskaya E."/>
        </authorList>
    </citation>
    <scope>NUCLEOTIDE SEQUENCE</scope>
</reference>
<dbReference type="Gene3D" id="3.40.50.720">
    <property type="entry name" value="NAD(P)-binding Rossmann-like Domain"/>
    <property type="match status" value="1"/>
</dbReference>
<protein>
    <submittedName>
        <fullName evidence="3">FolM Alternative dihydrofolate reductase 1</fullName>
    </submittedName>
</protein>
<evidence type="ECO:0000256" key="2">
    <source>
        <dbReference type="ARBA" id="ARBA00023002"/>
    </source>
</evidence>
<dbReference type="PANTHER" id="PTHR43639">
    <property type="entry name" value="OXIDOREDUCTASE, SHORT-CHAIN DEHYDROGENASE/REDUCTASE FAMILY (AFU_ORTHOLOGUE AFUA_5G02870)"/>
    <property type="match status" value="1"/>
</dbReference>
<gene>
    <name evidence="3" type="ORF">MNBD_NITROSPIRAE01-1115</name>
</gene>
<dbReference type="InterPro" id="IPR036291">
    <property type="entry name" value="NAD(P)-bd_dom_sf"/>
</dbReference>